<protein>
    <submittedName>
        <fullName evidence="1">Uncharacterized protein</fullName>
    </submittedName>
</protein>
<dbReference type="Proteomes" id="UP000036503">
    <property type="component" value="Unassembled WGS sequence"/>
</dbReference>
<accession>A0A0J6WU75</accession>
<proteinExistence type="predicted"/>
<dbReference type="EMBL" id="LEKT01000010">
    <property type="protein sequence ID" value="KMO87075.1"/>
    <property type="molecule type" value="Genomic_DNA"/>
</dbReference>
<dbReference type="RefSeq" id="WP_048513692.1">
    <property type="nucleotide sequence ID" value="NZ_FUXD01000014.1"/>
</dbReference>
<evidence type="ECO:0000313" key="1">
    <source>
        <dbReference type="EMBL" id="KMO87075.1"/>
    </source>
</evidence>
<name>A0A0J6WU75_9FIRM</name>
<dbReference type="InParanoid" id="A0A0J6WU75"/>
<dbReference type="OrthoDB" id="1987139at2"/>
<evidence type="ECO:0000313" key="2">
    <source>
        <dbReference type="Proteomes" id="UP000036503"/>
    </source>
</evidence>
<gene>
    <name evidence="1" type="ORF">AB840_04740</name>
</gene>
<organism evidence="1 2">
    <name type="scientific">Megasphaera cerevisiae DSM 20462</name>
    <dbReference type="NCBI Taxonomy" id="1122219"/>
    <lineage>
        <taxon>Bacteria</taxon>
        <taxon>Bacillati</taxon>
        <taxon>Bacillota</taxon>
        <taxon>Negativicutes</taxon>
        <taxon>Veillonellales</taxon>
        <taxon>Veillonellaceae</taxon>
        <taxon>Megasphaera</taxon>
    </lineage>
</organism>
<sequence length="247" mass="28048">MLDINGTEFREMVLRVIRQVMEEEKQAKRRLYVVFENSFDVRYDSFLHILTDRDEVTAVIPDEWSTVQISRIQADCPFCKIVSRTASANLHAEGSLTVYPVTSRSFIAKAALCISDTFETRWFTKCMEAGASVHILLSGLQRFTGKEPEAYVQRVLSYYRMLLQYDVSIGAWPCASFPTVSDSRKKNAIQTACRPDMIETKNRLITASDLDAYRDGQSIAVASDTIVTAYAQELAAKRKIQFIKNLT</sequence>
<dbReference type="AlphaFoldDB" id="A0A0J6WU75"/>
<dbReference type="PATRIC" id="fig|1122219.3.peg.3463"/>
<keyword evidence="2" id="KW-1185">Reference proteome</keyword>
<dbReference type="STRING" id="39029.BSR42_07340"/>
<comment type="caution">
    <text evidence="1">The sequence shown here is derived from an EMBL/GenBank/DDBJ whole genome shotgun (WGS) entry which is preliminary data.</text>
</comment>
<reference evidence="1 2" key="1">
    <citation type="submission" date="2015-06" db="EMBL/GenBank/DDBJ databases">
        <title>Draft genome sequence of beer spoilage bacterium Megasphaera cerevisiae type strain 20462.</title>
        <authorList>
            <person name="Kutumbaka K."/>
            <person name="Pasmowitz J."/>
            <person name="Mategko J."/>
            <person name="Reyes D."/>
            <person name="Friedrich A."/>
            <person name="Han S."/>
            <person name="Martens-Habbena W."/>
            <person name="Neal-McKinney J."/>
            <person name="Janagama H.K."/>
            <person name="Nadala C."/>
            <person name="Samadpour M."/>
        </authorList>
    </citation>
    <scope>NUCLEOTIDE SEQUENCE [LARGE SCALE GENOMIC DNA]</scope>
    <source>
        <strain evidence="1 2">DSM 20462</strain>
    </source>
</reference>